<name>A0A2A2DGK9_9ACTN</name>
<keyword evidence="1" id="KW-1133">Transmembrane helix</keyword>
<dbReference type="Proteomes" id="UP000218944">
    <property type="component" value="Unassembled WGS sequence"/>
</dbReference>
<sequence>MYVQMIEFRAAPRWWQWSAVAVFLLTGVLFPCVITFGMGWDEFGRRYQESPRGRGMGFWATGDFVIAALSLAGCHHFSGRTFVGADGIRTRTPLRRRFIPWGDVKYVDMDRGIDEFLGRKTGPMYRIRLDLVNGKSLCLPAPMAQEFDSAMEAAKSAIMRRRKAWADRSESAS</sequence>
<gene>
    <name evidence="3" type="ORF">CK936_01790</name>
</gene>
<keyword evidence="1" id="KW-0812">Transmembrane</keyword>
<organism evidence="3 4">
    <name type="scientific">Streptomyces albireticuli</name>
    <dbReference type="NCBI Taxonomy" id="1940"/>
    <lineage>
        <taxon>Bacteria</taxon>
        <taxon>Bacillati</taxon>
        <taxon>Actinomycetota</taxon>
        <taxon>Actinomycetes</taxon>
        <taxon>Kitasatosporales</taxon>
        <taxon>Streptomycetaceae</taxon>
        <taxon>Streptomyces</taxon>
    </lineage>
</organism>
<accession>A0A2A2DGK9</accession>
<dbReference type="EMBL" id="NSJV01000037">
    <property type="protein sequence ID" value="PAU50587.1"/>
    <property type="molecule type" value="Genomic_DNA"/>
</dbReference>
<keyword evidence="1" id="KW-0472">Membrane</keyword>
<feature type="domain" description="Low molecular weight protein antigen 6 PH" evidence="2">
    <location>
        <begin position="80"/>
        <end position="141"/>
    </location>
</feature>
<evidence type="ECO:0000256" key="1">
    <source>
        <dbReference type="SAM" id="Phobius"/>
    </source>
</evidence>
<evidence type="ECO:0000313" key="3">
    <source>
        <dbReference type="EMBL" id="PAU50587.1"/>
    </source>
</evidence>
<comment type="caution">
    <text evidence="3">The sequence shown here is derived from an EMBL/GenBank/DDBJ whole genome shotgun (WGS) entry which is preliminary data.</text>
</comment>
<proteinExistence type="predicted"/>
<dbReference type="AlphaFoldDB" id="A0A2A2DGK9"/>
<keyword evidence="4" id="KW-1185">Reference proteome</keyword>
<reference evidence="3 4" key="1">
    <citation type="submission" date="2017-08" db="EMBL/GenBank/DDBJ databases">
        <title>Genome sequence of Streptomyces albireticuli NRRL B-1670.</title>
        <authorList>
            <person name="Graham D.E."/>
            <person name="Mahan K.M."/>
            <person name="Klingeman D.M."/>
            <person name="Hettich R.L."/>
            <person name="Parry R.J."/>
            <person name="Spain J.C."/>
        </authorList>
    </citation>
    <scope>NUCLEOTIDE SEQUENCE [LARGE SCALE GENOMIC DNA]</scope>
    <source>
        <strain evidence="3 4">NRRL B-1670</strain>
    </source>
</reference>
<feature type="transmembrane region" description="Helical" evidence="1">
    <location>
        <begin position="56"/>
        <end position="73"/>
    </location>
</feature>
<evidence type="ECO:0000259" key="2">
    <source>
        <dbReference type="Pfam" id="PF10756"/>
    </source>
</evidence>
<feature type="transmembrane region" description="Helical" evidence="1">
    <location>
        <begin position="14"/>
        <end position="36"/>
    </location>
</feature>
<dbReference type="Pfam" id="PF10756">
    <property type="entry name" value="bPH_6"/>
    <property type="match status" value="1"/>
</dbReference>
<protein>
    <recommendedName>
        <fullName evidence="2">Low molecular weight protein antigen 6 PH domain-containing protein</fullName>
    </recommendedName>
</protein>
<evidence type="ECO:0000313" key="4">
    <source>
        <dbReference type="Proteomes" id="UP000218944"/>
    </source>
</evidence>
<dbReference type="InterPro" id="IPR019692">
    <property type="entry name" value="CFP-6_PH"/>
</dbReference>